<dbReference type="GO" id="GO:0016614">
    <property type="term" value="F:oxidoreductase activity, acting on CH-OH group of donors"/>
    <property type="evidence" value="ECO:0007669"/>
    <property type="project" value="UniProtKB-ARBA"/>
</dbReference>
<dbReference type="AlphaFoldDB" id="A0A8H5RYQ4"/>
<evidence type="ECO:0000313" key="4">
    <source>
        <dbReference type="EMBL" id="KAF5643346.1"/>
    </source>
</evidence>
<dbReference type="Pfam" id="PF00106">
    <property type="entry name" value="adh_short"/>
    <property type="match status" value="1"/>
</dbReference>
<sequence length="169" mass="17959">MSSPPSSDIPWLFNGKSAIATGGSRGIGQAISIHLARKGLSNLAITYASKIEATEETLKRCQELGVEQRIAIKADALDPRSSVCDPTVAYGASKTALQSYTRAFAENFSKSKKATFSSVIVDLTATDSIKASQHMMPPDFLDGQIRDTTTGERIGVPGDIAYIVSFVAS</sequence>
<evidence type="ECO:0000256" key="2">
    <source>
        <dbReference type="ARBA" id="ARBA00022857"/>
    </source>
</evidence>
<dbReference type="PANTHER" id="PTHR48107">
    <property type="entry name" value="NADPH-DEPENDENT ALDEHYDE REDUCTASE-LIKE PROTEIN, CHLOROPLASTIC-RELATED"/>
    <property type="match status" value="1"/>
</dbReference>
<keyword evidence="3" id="KW-0560">Oxidoreductase</keyword>
<dbReference type="Proteomes" id="UP000530670">
    <property type="component" value="Unassembled WGS sequence"/>
</dbReference>
<reference evidence="4 5" key="1">
    <citation type="submission" date="2020-05" db="EMBL/GenBank/DDBJ databases">
        <title>Identification and distribution of gene clusters putatively required for synthesis of sphingolipid metabolism inhibitors in phylogenetically diverse species of the filamentous fungus Fusarium.</title>
        <authorList>
            <person name="Kim H.-S."/>
            <person name="Busman M."/>
            <person name="Brown D.W."/>
            <person name="Divon H."/>
            <person name="Uhlig S."/>
            <person name="Proctor R.H."/>
        </authorList>
    </citation>
    <scope>NUCLEOTIDE SEQUENCE [LARGE SCALE GENOMIC DNA]</scope>
    <source>
        <strain evidence="4 5">NRRL 66243</strain>
    </source>
</reference>
<keyword evidence="2" id="KW-0521">NADP</keyword>
<organism evidence="4 5">
    <name type="scientific">Fusarium tjaetaba</name>
    <dbReference type="NCBI Taxonomy" id="1567544"/>
    <lineage>
        <taxon>Eukaryota</taxon>
        <taxon>Fungi</taxon>
        <taxon>Dikarya</taxon>
        <taxon>Ascomycota</taxon>
        <taxon>Pezizomycotina</taxon>
        <taxon>Sordariomycetes</taxon>
        <taxon>Hypocreomycetidae</taxon>
        <taxon>Hypocreales</taxon>
        <taxon>Nectriaceae</taxon>
        <taxon>Fusarium</taxon>
        <taxon>Fusarium fujikuroi species complex</taxon>
    </lineage>
</organism>
<gene>
    <name evidence="4" type="ORF">FTJAE_3146</name>
</gene>
<protein>
    <submittedName>
        <fullName evidence="4">DAL5-Allantoate and ureidosuccinate permease</fullName>
    </submittedName>
</protein>
<evidence type="ECO:0000256" key="3">
    <source>
        <dbReference type="ARBA" id="ARBA00023002"/>
    </source>
</evidence>
<dbReference type="PROSITE" id="PS00061">
    <property type="entry name" value="ADH_SHORT"/>
    <property type="match status" value="1"/>
</dbReference>
<dbReference type="InterPro" id="IPR036291">
    <property type="entry name" value="NAD(P)-bd_dom_sf"/>
</dbReference>
<dbReference type="InterPro" id="IPR020904">
    <property type="entry name" value="Sc_DH/Rdtase_CS"/>
</dbReference>
<dbReference type="InterPro" id="IPR002347">
    <property type="entry name" value="SDR_fam"/>
</dbReference>
<dbReference type="EMBL" id="JAAQRI010000063">
    <property type="protein sequence ID" value="KAF5643346.1"/>
    <property type="molecule type" value="Genomic_DNA"/>
</dbReference>
<dbReference type="OrthoDB" id="47007at2759"/>
<accession>A0A8H5RYQ4</accession>
<evidence type="ECO:0000313" key="5">
    <source>
        <dbReference type="Proteomes" id="UP000530670"/>
    </source>
</evidence>
<dbReference type="GeneID" id="59301682"/>
<evidence type="ECO:0000256" key="1">
    <source>
        <dbReference type="ARBA" id="ARBA00006484"/>
    </source>
</evidence>
<comment type="similarity">
    <text evidence="1">Belongs to the short-chain dehydrogenases/reductases (SDR) family.</text>
</comment>
<proteinExistence type="inferred from homology"/>
<dbReference type="RefSeq" id="XP_037209538.1">
    <property type="nucleotide sequence ID" value="XM_037349412.1"/>
</dbReference>
<comment type="caution">
    <text evidence="4">The sequence shown here is derived from an EMBL/GenBank/DDBJ whole genome shotgun (WGS) entry which is preliminary data.</text>
</comment>
<dbReference type="PRINTS" id="PR00081">
    <property type="entry name" value="GDHRDH"/>
</dbReference>
<name>A0A8H5RYQ4_9HYPO</name>
<dbReference type="SUPFAM" id="SSF51735">
    <property type="entry name" value="NAD(P)-binding Rossmann-fold domains"/>
    <property type="match status" value="1"/>
</dbReference>
<dbReference type="Gene3D" id="3.40.50.720">
    <property type="entry name" value="NAD(P)-binding Rossmann-like Domain"/>
    <property type="match status" value="2"/>
</dbReference>
<keyword evidence="5" id="KW-1185">Reference proteome</keyword>